<dbReference type="GO" id="GO:0090729">
    <property type="term" value="F:toxin activity"/>
    <property type="evidence" value="ECO:0007669"/>
    <property type="project" value="UniProtKB-KW"/>
</dbReference>
<keyword evidence="3 8" id="KW-0540">Nuclease</keyword>
<dbReference type="GO" id="GO:0004540">
    <property type="term" value="F:RNA nuclease activity"/>
    <property type="evidence" value="ECO:0007669"/>
    <property type="project" value="InterPro"/>
</dbReference>
<keyword evidence="4 8" id="KW-0479">Metal-binding</keyword>
<evidence type="ECO:0000256" key="1">
    <source>
        <dbReference type="ARBA" id="ARBA00001946"/>
    </source>
</evidence>
<protein>
    <recommendedName>
        <fullName evidence="8">Ribonuclease VapC</fullName>
        <shortName evidence="8">RNase VapC</shortName>
        <ecNumber evidence="8">3.1.-.-</ecNumber>
    </recommendedName>
    <alternativeName>
        <fullName evidence="8">Toxin VapC</fullName>
    </alternativeName>
</protein>
<dbReference type="GO" id="GO:0000287">
    <property type="term" value="F:magnesium ion binding"/>
    <property type="evidence" value="ECO:0007669"/>
    <property type="project" value="UniProtKB-UniRule"/>
</dbReference>
<comment type="cofactor">
    <cofactor evidence="1 8">
        <name>Mg(2+)</name>
        <dbReference type="ChEBI" id="CHEBI:18420"/>
    </cofactor>
</comment>
<keyword evidence="8" id="KW-0800">Toxin</keyword>
<dbReference type="KEGG" id="sals:SLNWT_3533"/>
<feature type="compositionally biased region" description="Basic and acidic residues" evidence="9">
    <location>
        <begin position="1"/>
        <end position="13"/>
    </location>
</feature>
<dbReference type="PANTHER" id="PTHR33653">
    <property type="entry name" value="RIBONUCLEASE VAPC2"/>
    <property type="match status" value="1"/>
</dbReference>
<evidence type="ECO:0000256" key="6">
    <source>
        <dbReference type="ARBA" id="ARBA00022842"/>
    </source>
</evidence>
<dbReference type="Proteomes" id="UP000031523">
    <property type="component" value="Chromosome"/>
</dbReference>
<comment type="function">
    <text evidence="8">Toxic component of a toxin-antitoxin (TA) system. An RNase.</text>
</comment>
<evidence type="ECO:0000259" key="10">
    <source>
        <dbReference type="Pfam" id="PF01850"/>
    </source>
</evidence>
<keyword evidence="2 8" id="KW-1277">Toxin-antitoxin system</keyword>
<dbReference type="GO" id="GO:0016787">
    <property type="term" value="F:hydrolase activity"/>
    <property type="evidence" value="ECO:0007669"/>
    <property type="project" value="UniProtKB-KW"/>
</dbReference>
<evidence type="ECO:0000256" key="4">
    <source>
        <dbReference type="ARBA" id="ARBA00022723"/>
    </source>
</evidence>
<dbReference type="SUPFAM" id="SSF88723">
    <property type="entry name" value="PIN domain-like"/>
    <property type="match status" value="1"/>
</dbReference>
<dbReference type="CDD" id="cd18732">
    <property type="entry name" value="PIN_MtVapC4-C5_like"/>
    <property type="match status" value="1"/>
</dbReference>
<feature type="region of interest" description="Disordered" evidence="9">
    <location>
        <begin position="1"/>
        <end position="20"/>
    </location>
</feature>
<keyword evidence="5 8" id="KW-0378">Hydrolase</keyword>
<gene>
    <name evidence="8" type="primary">vapC</name>
    <name evidence="11" type="ORF">SLNWT_3533</name>
</gene>
<reference evidence="11 12" key="1">
    <citation type="submission" date="2015-01" db="EMBL/GenBank/DDBJ databases">
        <title>Enhanced salinomycin production by adjusting the supply of polyketide extender units in Streptomyce albus DSM 41398.</title>
        <authorList>
            <person name="Lu C."/>
        </authorList>
    </citation>
    <scope>NUCLEOTIDE SEQUENCE [LARGE SCALE GENOMIC DNA]</scope>
    <source>
        <strain evidence="12">ATCC 21838 / DSM 41398 / FERM P-419 / JCM 4703 / NBRC 107858</strain>
    </source>
</reference>
<evidence type="ECO:0000256" key="3">
    <source>
        <dbReference type="ARBA" id="ARBA00022722"/>
    </source>
</evidence>
<dbReference type="PANTHER" id="PTHR33653:SF1">
    <property type="entry name" value="RIBONUCLEASE VAPC2"/>
    <property type="match status" value="1"/>
</dbReference>
<evidence type="ECO:0000256" key="5">
    <source>
        <dbReference type="ARBA" id="ARBA00022801"/>
    </source>
</evidence>
<dbReference type="AlphaFoldDB" id="A0A0B5EQN9"/>
<dbReference type="InterPro" id="IPR050556">
    <property type="entry name" value="Type_II_TA_system_RNase"/>
</dbReference>
<name>A0A0B5EQN9_STRA4</name>
<dbReference type="InterPro" id="IPR002716">
    <property type="entry name" value="PIN_dom"/>
</dbReference>
<dbReference type="Gene3D" id="3.40.50.1010">
    <property type="entry name" value="5'-nuclease"/>
    <property type="match status" value="1"/>
</dbReference>
<organism evidence="11 12">
    <name type="scientific">Streptomyces albus (strain ATCC 21838 / DSM 41398 / FERM P-419 / JCM 4703 / NBRC 107858)</name>
    <dbReference type="NCBI Taxonomy" id="1081613"/>
    <lineage>
        <taxon>Bacteria</taxon>
        <taxon>Bacillati</taxon>
        <taxon>Actinomycetota</taxon>
        <taxon>Actinomycetes</taxon>
        <taxon>Kitasatosporales</taxon>
        <taxon>Streptomycetaceae</taxon>
        <taxon>Streptomyces</taxon>
    </lineage>
</organism>
<evidence type="ECO:0000256" key="2">
    <source>
        <dbReference type="ARBA" id="ARBA00022649"/>
    </source>
</evidence>
<accession>A0A0B5EQN9</accession>
<keyword evidence="6 8" id="KW-0460">Magnesium</keyword>
<dbReference type="InterPro" id="IPR029060">
    <property type="entry name" value="PIN-like_dom_sf"/>
</dbReference>
<keyword evidence="12" id="KW-1185">Reference proteome</keyword>
<dbReference type="Pfam" id="PF01850">
    <property type="entry name" value="PIN"/>
    <property type="match status" value="1"/>
</dbReference>
<proteinExistence type="inferred from homology"/>
<evidence type="ECO:0000256" key="9">
    <source>
        <dbReference type="SAM" id="MobiDB-lite"/>
    </source>
</evidence>
<dbReference type="EMBL" id="CP010519">
    <property type="protein sequence ID" value="AJE83909.1"/>
    <property type="molecule type" value="Genomic_DNA"/>
</dbReference>
<dbReference type="InterPro" id="IPR022907">
    <property type="entry name" value="VapC_family"/>
</dbReference>
<dbReference type="HAMAP" id="MF_00265">
    <property type="entry name" value="VapC_Nob1"/>
    <property type="match status" value="1"/>
</dbReference>
<comment type="similarity">
    <text evidence="7 8">Belongs to the PINc/VapC protein family.</text>
</comment>
<evidence type="ECO:0000313" key="11">
    <source>
        <dbReference type="EMBL" id="AJE83909.1"/>
    </source>
</evidence>
<sequence>MTAERTGRGEPDPRGAAAPSYRQGLLDTNILIQRSRIAVSDLPDEVAISALTLAELSAGPHAVRRNEEQDLYDEHAERARRMDVLQRAENEFDPLPFDAEAARVYGRVCAAVVAAGRKPRGRVVDLMIASTAIAEGLPLFTTNPADFTGLSELLTVVPVRLGGESDRG</sequence>
<evidence type="ECO:0000256" key="8">
    <source>
        <dbReference type="HAMAP-Rule" id="MF_00265"/>
    </source>
</evidence>
<evidence type="ECO:0000256" key="7">
    <source>
        <dbReference type="ARBA" id="ARBA00038093"/>
    </source>
</evidence>
<feature type="domain" description="PIN" evidence="10">
    <location>
        <begin position="25"/>
        <end position="147"/>
    </location>
</feature>
<feature type="binding site" evidence="8">
    <location>
        <position position="125"/>
    </location>
    <ligand>
        <name>Mg(2+)</name>
        <dbReference type="ChEBI" id="CHEBI:18420"/>
    </ligand>
</feature>
<evidence type="ECO:0000313" key="12">
    <source>
        <dbReference type="Proteomes" id="UP000031523"/>
    </source>
</evidence>
<feature type="binding site" evidence="8">
    <location>
        <position position="27"/>
    </location>
    <ligand>
        <name>Mg(2+)</name>
        <dbReference type="ChEBI" id="CHEBI:18420"/>
    </ligand>
</feature>
<dbReference type="EC" id="3.1.-.-" evidence="8"/>